<dbReference type="RefSeq" id="WP_065133883.1">
    <property type="nucleotide sequence ID" value="NZ_MAEM01000243.1"/>
</dbReference>
<reference evidence="1 2" key="1">
    <citation type="submission" date="2016-06" db="EMBL/GenBank/DDBJ databases">
        <authorList>
            <person name="Kjaerup R.B."/>
            <person name="Dalgaard T.S."/>
            <person name="Juul-Madsen H.R."/>
        </authorList>
    </citation>
    <scope>NUCLEOTIDE SEQUENCE [LARGE SCALE GENOMIC DNA]</scope>
    <source>
        <strain evidence="1 2">1245752.6</strain>
    </source>
</reference>
<evidence type="ECO:0000313" key="1">
    <source>
        <dbReference type="EMBL" id="OBS01874.1"/>
    </source>
</evidence>
<gene>
    <name evidence="1" type="ORF">A9W98_17985</name>
</gene>
<name>A0A1A6BI23_MYCGO</name>
<proteinExistence type="predicted"/>
<comment type="caution">
    <text evidence="1">The sequence shown here is derived from an EMBL/GenBank/DDBJ whole genome shotgun (WGS) entry which is preliminary data.</text>
</comment>
<dbReference type="EMBL" id="MAEM01000243">
    <property type="protein sequence ID" value="OBS01874.1"/>
    <property type="molecule type" value="Genomic_DNA"/>
</dbReference>
<protein>
    <submittedName>
        <fullName evidence="1">Uncharacterized protein</fullName>
    </submittedName>
</protein>
<dbReference type="Gene3D" id="2.10.110.10">
    <property type="entry name" value="Cysteine Rich Protein"/>
    <property type="match status" value="1"/>
</dbReference>
<dbReference type="OrthoDB" id="4552624at2"/>
<sequence length="102" mass="10986">MTAMPTTAYHPKCDTCGDLYEDAEWGSPLIFGDPIDALEYVVDMGWLRNGDQLTCPECLRCARCGESPAWVGGESLEGHGQILCEGCLPGPAPIRAAEAVER</sequence>
<dbReference type="AlphaFoldDB" id="A0A1A6BI23"/>
<evidence type="ECO:0000313" key="2">
    <source>
        <dbReference type="Proteomes" id="UP000093757"/>
    </source>
</evidence>
<dbReference type="Proteomes" id="UP000093757">
    <property type="component" value="Unassembled WGS sequence"/>
</dbReference>
<organism evidence="1 2">
    <name type="scientific">Mycobacterium gordonae</name>
    <dbReference type="NCBI Taxonomy" id="1778"/>
    <lineage>
        <taxon>Bacteria</taxon>
        <taxon>Bacillati</taxon>
        <taxon>Actinomycetota</taxon>
        <taxon>Actinomycetes</taxon>
        <taxon>Mycobacteriales</taxon>
        <taxon>Mycobacteriaceae</taxon>
        <taxon>Mycobacterium</taxon>
    </lineage>
</organism>
<accession>A0A1A6BI23</accession>